<organism evidence="1 2">
    <name type="scientific">Aeribacillus pallidus</name>
    <dbReference type="NCBI Taxonomy" id="33936"/>
    <lineage>
        <taxon>Bacteria</taxon>
        <taxon>Bacillati</taxon>
        <taxon>Bacillota</taxon>
        <taxon>Bacilli</taxon>
        <taxon>Bacillales</taxon>
        <taxon>Bacillaceae</taxon>
        <taxon>Aeribacillus</taxon>
    </lineage>
</organism>
<sequence length="59" mass="7126">MLKTKIDQEWIERIIRSLEDLEYGSVQIIVHDSRITQIEKLEKFRYPLERKDSHNKGAK</sequence>
<dbReference type="Proteomes" id="UP000214606">
    <property type="component" value="Chromosome"/>
</dbReference>
<dbReference type="AlphaFoldDB" id="A0A223E5G0"/>
<dbReference type="KEGG" id="apak:AP3564_09875"/>
<proteinExistence type="predicted"/>
<accession>A0A223E5G0</accession>
<protein>
    <submittedName>
        <fullName evidence="1">DUF2292 domain-containing protein</fullName>
    </submittedName>
</protein>
<dbReference type="InterPro" id="IPR018743">
    <property type="entry name" value="DUF2292"/>
</dbReference>
<dbReference type="Pfam" id="PF10055">
    <property type="entry name" value="DUF2292"/>
    <property type="match status" value="1"/>
</dbReference>
<dbReference type="GeneID" id="301125336"/>
<name>A0A223E5G0_9BACI</name>
<dbReference type="RefSeq" id="WP_094245314.1">
    <property type="nucleotide sequence ID" value="NZ_CP017703.1"/>
</dbReference>
<evidence type="ECO:0000313" key="1">
    <source>
        <dbReference type="EMBL" id="ASS90484.1"/>
    </source>
</evidence>
<dbReference type="EMBL" id="CP017703">
    <property type="protein sequence ID" value="ASS90484.1"/>
    <property type="molecule type" value="Genomic_DNA"/>
</dbReference>
<evidence type="ECO:0000313" key="2">
    <source>
        <dbReference type="Proteomes" id="UP000214606"/>
    </source>
</evidence>
<reference evidence="1 2" key="1">
    <citation type="submission" date="2016-10" db="EMBL/GenBank/DDBJ databases">
        <title>The whole genome sequencing and assembly of Aeribacillus pallidus KCTC3564 strain.</title>
        <authorList>
            <person name="Lee Y.-J."/>
            <person name="Park M.-K."/>
            <person name="Yi H."/>
            <person name="Bahn Y.-S."/>
            <person name="Kim J.F."/>
            <person name="Lee D.-W."/>
        </authorList>
    </citation>
    <scope>NUCLEOTIDE SEQUENCE [LARGE SCALE GENOMIC DNA]</scope>
    <source>
        <strain evidence="1 2">KCTC3564</strain>
    </source>
</reference>
<gene>
    <name evidence="1" type="ORF">AP3564_09875</name>
</gene>